<sequence>MAASYMQYRNYTSRVPRSCAIRNQIDWRCTTCSDASTIYEPPAAASSPIADVSVRSADESSLVDQAAASSPIADVSVLSADESSLLDPAPGPVEPEPFRLGFTIVEDSTLRRKRKLIDNAGYTYNVKRQRPNATDWQCTVRPKVNPCRATLAQRPDGGFRFGMQGHNHDGQVGAEITAMIMSRMRKEAEREMFKPASAIVNQLLLEELPDAPCPGLPKPAHLARTANRLRQKL</sequence>
<evidence type="ECO:0000313" key="1">
    <source>
        <dbReference type="EMBL" id="KAJ7384023.1"/>
    </source>
</evidence>
<proteinExistence type="predicted"/>
<evidence type="ECO:0008006" key="3">
    <source>
        <dbReference type="Google" id="ProtNLM"/>
    </source>
</evidence>
<dbReference type="PANTHER" id="PTHR20956:SF12">
    <property type="entry name" value="FLYWCH-TYPE DOMAIN-CONTAINING PROTEIN"/>
    <property type="match status" value="1"/>
</dbReference>
<gene>
    <name evidence="1" type="ORF">OS493_024035</name>
</gene>
<name>A0A9W9ZND4_9CNID</name>
<evidence type="ECO:0000313" key="2">
    <source>
        <dbReference type="Proteomes" id="UP001163046"/>
    </source>
</evidence>
<keyword evidence="2" id="KW-1185">Reference proteome</keyword>
<dbReference type="AlphaFoldDB" id="A0A9W9ZND4"/>
<accession>A0A9W9ZND4</accession>
<dbReference type="OrthoDB" id="5987313at2759"/>
<comment type="caution">
    <text evidence="1">The sequence shown here is derived from an EMBL/GenBank/DDBJ whole genome shotgun (WGS) entry which is preliminary data.</text>
</comment>
<dbReference type="Gene3D" id="2.20.25.240">
    <property type="match status" value="1"/>
</dbReference>
<dbReference type="Proteomes" id="UP001163046">
    <property type="component" value="Unassembled WGS sequence"/>
</dbReference>
<organism evidence="1 2">
    <name type="scientific">Desmophyllum pertusum</name>
    <dbReference type="NCBI Taxonomy" id="174260"/>
    <lineage>
        <taxon>Eukaryota</taxon>
        <taxon>Metazoa</taxon>
        <taxon>Cnidaria</taxon>
        <taxon>Anthozoa</taxon>
        <taxon>Hexacorallia</taxon>
        <taxon>Scleractinia</taxon>
        <taxon>Caryophylliina</taxon>
        <taxon>Caryophylliidae</taxon>
        <taxon>Desmophyllum</taxon>
    </lineage>
</organism>
<dbReference type="PANTHER" id="PTHR20956">
    <property type="entry name" value="HEH2P"/>
    <property type="match status" value="1"/>
</dbReference>
<reference evidence="1" key="1">
    <citation type="submission" date="2023-01" db="EMBL/GenBank/DDBJ databases">
        <title>Genome assembly of the deep-sea coral Lophelia pertusa.</title>
        <authorList>
            <person name="Herrera S."/>
            <person name="Cordes E."/>
        </authorList>
    </citation>
    <scope>NUCLEOTIDE SEQUENCE</scope>
    <source>
        <strain evidence="1">USNM1676648</strain>
        <tissue evidence="1">Polyp</tissue>
    </source>
</reference>
<protein>
    <recommendedName>
        <fullName evidence="3">FLYWCH-type domain-containing protein</fullName>
    </recommendedName>
</protein>
<dbReference type="EMBL" id="MU825891">
    <property type="protein sequence ID" value="KAJ7384023.1"/>
    <property type="molecule type" value="Genomic_DNA"/>
</dbReference>